<keyword evidence="4" id="KW-0539">Nucleus</keyword>
<feature type="region of interest" description="Disordered" evidence="5">
    <location>
        <begin position="231"/>
        <end position="277"/>
    </location>
</feature>
<evidence type="ECO:0000256" key="1">
    <source>
        <dbReference type="ARBA" id="ARBA00004123"/>
    </source>
</evidence>
<gene>
    <name evidence="6" type="ORF">C1H76_2520</name>
</gene>
<dbReference type="GO" id="GO:0030688">
    <property type="term" value="C:preribosome, small subunit precursor"/>
    <property type="evidence" value="ECO:0007669"/>
    <property type="project" value="InterPro"/>
</dbReference>
<evidence type="ECO:0000313" key="7">
    <source>
        <dbReference type="Proteomes" id="UP000308133"/>
    </source>
</evidence>
<comment type="caution">
    <text evidence="6">The sequence shown here is derived from an EMBL/GenBank/DDBJ whole genome shotgun (WGS) entry which is preliminary data.</text>
</comment>
<reference evidence="6 7" key="1">
    <citation type="submission" date="2018-02" db="EMBL/GenBank/DDBJ databases">
        <title>Draft genome sequences of Elsinoe sp., causing black scab on jojoba.</title>
        <authorList>
            <person name="Stodart B."/>
            <person name="Jeffress S."/>
            <person name="Ash G."/>
            <person name="Arun Chinnappa K."/>
        </authorList>
    </citation>
    <scope>NUCLEOTIDE SEQUENCE [LARGE SCALE GENOMIC DNA]</scope>
    <source>
        <strain evidence="6 7">Hillstone_2</strain>
    </source>
</reference>
<feature type="compositionally biased region" description="Acidic residues" evidence="5">
    <location>
        <begin position="265"/>
        <end position="277"/>
    </location>
</feature>
<dbReference type="GO" id="GO:0005634">
    <property type="term" value="C:nucleus"/>
    <property type="evidence" value="ECO:0007669"/>
    <property type="project" value="UniProtKB-SubCell"/>
</dbReference>
<feature type="compositionally biased region" description="Acidic residues" evidence="5">
    <location>
        <begin position="146"/>
        <end position="158"/>
    </location>
</feature>
<evidence type="ECO:0000256" key="2">
    <source>
        <dbReference type="ARBA" id="ARBA00006374"/>
    </source>
</evidence>
<dbReference type="Proteomes" id="UP000308133">
    <property type="component" value="Unassembled WGS sequence"/>
</dbReference>
<dbReference type="GO" id="GO:0006364">
    <property type="term" value="P:rRNA processing"/>
    <property type="evidence" value="ECO:0007669"/>
    <property type="project" value="UniProtKB-KW"/>
</dbReference>
<keyword evidence="3" id="KW-0698">rRNA processing</keyword>
<feature type="region of interest" description="Disordered" evidence="5">
    <location>
        <begin position="57"/>
        <end position="85"/>
    </location>
</feature>
<dbReference type="AlphaFoldDB" id="A0A4U7BBP8"/>
<evidence type="ECO:0000256" key="4">
    <source>
        <dbReference type="ARBA" id="ARBA00023242"/>
    </source>
</evidence>
<dbReference type="PANTHER" id="PTHR13026">
    <property type="entry name" value="NNP-1 PROTEIN NOVEL NUCLEAR PROTEIN 1 NOP52"/>
    <property type="match status" value="1"/>
</dbReference>
<sequence length="277" mass="31457">MSSLRTYLTSKTSFTPLDNLKLWKGLFYCLYMTPKPLNQQRLSVEISELALVLAASQSTNTEGEEQDGGRRKRRRVETQETEDGEKEEGKFLGFIRAFWTTIAREWEGIDKARLDKFLFLVRRMVLVGFEGCKQQKKTSSSKGEQDSSEADEEEEEYEWDAGLLDGYLRILKELPLNAKDQKTPAGLKLHVIDVFVDEMDKADSNRTMDLEKALEPLRVLAKESMTKTVRAKAKEALEDERVRDWTGERGESEGEANGDGADGSGQDEDEEFGGFDD</sequence>
<evidence type="ECO:0000256" key="5">
    <source>
        <dbReference type="SAM" id="MobiDB-lite"/>
    </source>
</evidence>
<name>A0A4U7BBP8_9PEZI</name>
<feature type="compositionally biased region" description="Basic and acidic residues" evidence="5">
    <location>
        <begin position="232"/>
        <end position="252"/>
    </location>
</feature>
<dbReference type="EMBL" id="PTQR01000030">
    <property type="protein sequence ID" value="TKX25287.1"/>
    <property type="molecule type" value="Genomic_DNA"/>
</dbReference>
<dbReference type="InterPro" id="IPR010301">
    <property type="entry name" value="RRP1"/>
</dbReference>
<evidence type="ECO:0000313" key="6">
    <source>
        <dbReference type="EMBL" id="TKX25287.1"/>
    </source>
</evidence>
<protein>
    <submittedName>
        <fullName evidence="6">Nucleolar protein-1</fullName>
    </submittedName>
</protein>
<evidence type="ECO:0000256" key="3">
    <source>
        <dbReference type="ARBA" id="ARBA00022552"/>
    </source>
</evidence>
<dbReference type="PANTHER" id="PTHR13026:SF0">
    <property type="entry name" value="RIBOSOMAL RNA PROCESSING 1B"/>
    <property type="match status" value="1"/>
</dbReference>
<comment type="similarity">
    <text evidence="2">Belongs to the RRP1 family.</text>
</comment>
<comment type="subcellular location">
    <subcellularLocation>
        <location evidence="1">Nucleus</location>
    </subcellularLocation>
</comment>
<organism evidence="6 7">
    <name type="scientific">Elsinoe australis</name>
    <dbReference type="NCBI Taxonomy" id="40998"/>
    <lineage>
        <taxon>Eukaryota</taxon>
        <taxon>Fungi</taxon>
        <taxon>Dikarya</taxon>
        <taxon>Ascomycota</taxon>
        <taxon>Pezizomycotina</taxon>
        <taxon>Dothideomycetes</taxon>
        <taxon>Dothideomycetidae</taxon>
        <taxon>Myriangiales</taxon>
        <taxon>Elsinoaceae</taxon>
        <taxon>Elsinoe</taxon>
    </lineage>
</organism>
<dbReference type="Pfam" id="PF05997">
    <property type="entry name" value="Nop52"/>
    <property type="match status" value="1"/>
</dbReference>
<feature type="region of interest" description="Disordered" evidence="5">
    <location>
        <begin position="136"/>
        <end position="158"/>
    </location>
</feature>
<accession>A0A4U7BBP8</accession>
<proteinExistence type="inferred from homology"/>